<feature type="domain" description="EamA" evidence="7">
    <location>
        <begin position="10"/>
        <end position="140"/>
    </location>
</feature>
<feature type="transmembrane region" description="Helical" evidence="6">
    <location>
        <begin position="183"/>
        <end position="202"/>
    </location>
</feature>
<dbReference type="InterPro" id="IPR000620">
    <property type="entry name" value="EamA_dom"/>
</dbReference>
<dbReference type="RefSeq" id="WP_020876224.1">
    <property type="nucleotide sequence ID" value="NZ_ATHJ01000071.1"/>
</dbReference>
<feature type="transmembrane region" description="Helical" evidence="6">
    <location>
        <begin position="125"/>
        <end position="141"/>
    </location>
</feature>
<comment type="caution">
    <text evidence="8">The sequence shown here is derived from an EMBL/GenBank/DDBJ whole genome shotgun (WGS) entry which is preliminary data.</text>
</comment>
<feature type="domain" description="EamA" evidence="7">
    <location>
        <begin position="155"/>
        <end position="287"/>
    </location>
</feature>
<keyword evidence="5 6" id="KW-0472">Membrane</keyword>
<evidence type="ECO:0000313" key="8">
    <source>
        <dbReference type="EMBL" id="EPR41843.1"/>
    </source>
</evidence>
<accession>S7VBK6</accession>
<dbReference type="Gene3D" id="1.10.3730.20">
    <property type="match status" value="2"/>
</dbReference>
<dbReference type="PANTHER" id="PTHR32322:SF18">
    <property type="entry name" value="S-ADENOSYLMETHIONINE_S-ADENOSYLHOMOCYSTEINE TRANSPORTER"/>
    <property type="match status" value="1"/>
</dbReference>
<feature type="transmembrane region" description="Helical" evidence="6">
    <location>
        <begin position="272"/>
        <end position="293"/>
    </location>
</feature>
<evidence type="ECO:0000256" key="3">
    <source>
        <dbReference type="ARBA" id="ARBA00022692"/>
    </source>
</evidence>
<evidence type="ECO:0000256" key="5">
    <source>
        <dbReference type="ARBA" id="ARBA00023136"/>
    </source>
</evidence>
<feature type="transmembrane region" description="Helical" evidence="6">
    <location>
        <begin position="37"/>
        <end position="55"/>
    </location>
</feature>
<comment type="subcellular location">
    <subcellularLocation>
        <location evidence="1">Cell membrane</location>
        <topology evidence="1">Multi-pass membrane protein</topology>
    </subcellularLocation>
</comment>
<dbReference type="InterPro" id="IPR050638">
    <property type="entry name" value="AA-Vitamin_Transporters"/>
</dbReference>
<keyword evidence="2" id="KW-1003">Cell membrane</keyword>
<dbReference type="PATRIC" id="fig|1121405.3.peg.1303"/>
<dbReference type="STRING" id="897.B2D07_00275"/>
<evidence type="ECO:0000256" key="6">
    <source>
        <dbReference type="SAM" id="Phobius"/>
    </source>
</evidence>
<dbReference type="AlphaFoldDB" id="S7VBK6"/>
<feature type="transmembrane region" description="Helical" evidence="6">
    <location>
        <begin position="214"/>
        <end position="235"/>
    </location>
</feature>
<feature type="transmembrane region" description="Helical" evidence="6">
    <location>
        <begin position="91"/>
        <end position="113"/>
    </location>
</feature>
<organism evidence="8 9">
    <name type="scientific">Desulfococcus multivorans DSM 2059</name>
    <dbReference type="NCBI Taxonomy" id="1121405"/>
    <lineage>
        <taxon>Bacteria</taxon>
        <taxon>Pseudomonadati</taxon>
        <taxon>Thermodesulfobacteriota</taxon>
        <taxon>Desulfobacteria</taxon>
        <taxon>Desulfobacterales</taxon>
        <taxon>Desulfococcaceae</taxon>
        <taxon>Desulfococcus</taxon>
    </lineage>
</organism>
<evidence type="ECO:0000256" key="2">
    <source>
        <dbReference type="ARBA" id="ARBA00022475"/>
    </source>
</evidence>
<dbReference type="eggNOG" id="COG0697">
    <property type="taxonomic scope" value="Bacteria"/>
</dbReference>
<feature type="transmembrane region" description="Helical" evidence="6">
    <location>
        <begin position="153"/>
        <end position="171"/>
    </location>
</feature>
<dbReference type="PANTHER" id="PTHR32322">
    <property type="entry name" value="INNER MEMBRANE TRANSPORTER"/>
    <property type="match status" value="1"/>
</dbReference>
<name>S7VBK6_DESML</name>
<evidence type="ECO:0000259" key="7">
    <source>
        <dbReference type="Pfam" id="PF00892"/>
    </source>
</evidence>
<sequence>MNTRYRLICYASLIGAMILWSSSFPALKIAFRTYDPVVVIFGRMAVACLCFLLFFRYFRSIRLKKGTIKYLVFMAFCEPCLYFIFEAKALAYTTASQAGIIAGTLPLLAAVAAHYTLKEHLSRQTVIGLALAIAGSCWLSVTGQASENAPNPPLGNFLEFVAMICATGYIITLKKLSRFYSPVFLTATQVAAGCLFYTPLLLLPSTTLPSEIDIPGLFAVVYLGAFVTIGAYGLYNFSLSRIPVNQASVFVNLIPVFTIILGWLILNEQLLPQQYLAAVLILSGIFISQGGTISEVPVSNAVKPCSASK</sequence>
<gene>
    <name evidence="8" type="ORF">dsmv_1842</name>
</gene>
<feature type="transmembrane region" description="Helical" evidence="6">
    <location>
        <begin position="247"/>
        <end position="266"/>
    </location>
</feature>
<dbReference type="GO" id="GO:0005886">
    <property type="term" value="C:plasma membrane"/>
    <property type="evidence" value="ECO:0007669"/>
    <property type="project" value="UniProtKB-SubCell"/>
</dbReference>
<evidence type="ECO:0000256" key="4">
    <source>
        <dbReference type="ARBA" id="ARBA00022989"/>
    </source>
</evidence>
<dbReference type="InterPro" id="IPR037185">
    <property type="entry name" value="EmrE-like"/>
</dbReference>
<dbReference type="Proteomes" id="UP000014977">
    <property type="component" value="Unassembled WGS sequence"/>
</dbReference>
<dbReference type="EMBL" id="ATHJ01000071">
    <property type="protein sequence ID" value="EPR41843.1"/>
    <property type="molecule type" value="Genomic_DNA"/>
</dbReference>
<dbReference type="SUPFAM" id="SSF103481">
    <property type="entry name" value="Multidrug resistance efflux transporter EmrE"/>
    <property type="match status" value="2"/>
</dbReference>
<feature type="transmembrane region" description="Helical" evidence="6">
    <location>
        <begin position="7"/>
        <end position="31"/>
    </location>
</feature>
<feature type="transmembrane region" description="Helical" evidence="6">
    <location>
        <begin position="67"/>
        <end position="85"/>
    </location>
</feature>
<evidence type="ECO:0000313" key="9">
    <source>
        <dbReference type="Proteomes" id="UP000014977"/>
    </source>
</evidence>
<proteinExistence type="predicted"/>
<reference evidence="8 9" key="1">
    <citation type="journal article" date="2013" name="Genome Announc.">
        <title>Draft genome sequences for three mercury-methylating, sulfate-reducing bacteria.</title>
        <authorList>
            <person name="Brown S.D."/>
            <person name="Hurt R.A.Jr."/>
            <person name="Gilmour C.C."/>
            <person name="Elias D.A."/>
        </authorList>
    </citation>
    <scope>NUCLEOTIDE SEQUENCE [LARGE SCALE GENOMIC DNA]</scope>
    <source>
        <strain evidence="8 9">DSM 2059</strain>
    </source>
</reference>
<evidence type="ECO:0000256" key="1">
    <source>
        <dbReference type="ARBA" id="ARBA00004651"/>
    </source>
</evidence>
<keyword evidence="4 6" id="KW-1133">Transmembrane helix</keyword>
<protein>
    <recommendedName>
        <fullName evidence="7">EamA domain-containing protein</fullName>
    </recommendedName>
</protein>
<keyword evidence="9" id="KW-1185">Reference proteome</keyword>
<keyword evidence="3 6" id="KW-0812">Transmembrane</keyword>
<dbReference type="Pfam" id="PF00892">
    <property type="entry name" value="EamA"/>
    <property type="match status" value="2"/>
</dbReference>